<reference evidence="10" key="1">
    <citation type="submission" date="2021-11" db="EMBL/GenBank/DDBJ databases">
        <authorList>
            <person name="Schell T."/>
        </authorList>
    </citation>
    <scope>NUCLEOTIDE SEQUENCE</scope>
    <source>
        <strain evidence="10">M5</strain>
    </source>
</reference>
<dbReference type="GO" id="GO:0003690">
    <property type="term" value="F:double-stranded DNA binding"/>
    <property type="evidence" value="ECO:0007669"/>
    <property type="project" value="TreeGrafter"/>
</dbReference>
<evidence type="ECO:0000256" key="4">
    <source>
        <dbReference type="ARBA" id="ARBA00023159"/>
    </source>
</evidence>
<dbReference type="GO" id="GO:0005634">
    <property type="term" value="C:nucleus"/>
    <property type="evidence" value="ECO:0007669"/>
    <property type="project" value="UniProtKB-SubCell"/>
</dbReference>
<feature type="compositionally biased region" description="Low complexity" evidence="8">
    <location>
        <begin position="500"/>
        <end position="518"/>
    </location>
</feature>
<dbReference type="Gene3D" id="1.25.40.20">
    <property type="entry name" value="Ankyrin repeat-containing domain"/>
    <property type="match status" value="1"/>
</dbReference>
<gene>
    <name evidence="10" type="ORF">DGAL_LOCUS7831</name>
</gene>
<feature type="region of interest" description="Disordered" evidence="8">
    <location>
        <begin position="711"/>
        <end position="733"/>
    </location>
</feature>
<name>A0A8J2RKJ9_9CRUS</name>
<dbReference type="EMBL" id="CAKKLH010000157">
    <property type="protein sequence ID" value="CAH0104902.1"/>
    <property type="molecule type" value="Genomic_DNA"/>
</dbReference>
<comment type="caution">
    <text evidence="10">The sequence shown here is derived from an EMBL/GenBank/DDBJ whole genome shotgun (WGS) entry which is preliminary data.</text>
</comment>
<dbReference type="PANTHER" id="PTHR23335">
    <property type="entry name" value="CALMODULIN-BINDING TRANSCRIPTION ACTIVATOR CAMTA"/>
    <property type="match status" value="1"/>
</dbReference>
<feature type="compositionally biased region" description="Low complexity" evidence="8">
    <location>
        <begin position="465"/>
        <end position="483"/>
    </location>
</feature>
<feature type="compositionally biased region" description="Low complexity" evidence="8">
    <location>
        <begin position="1093"/>
        <end position="1111"/>
    </location>
</feature>
<evidence type="ECO:0000256" key="2">
    <source>
        <dbReference type="ARBA" id="ARBA00008267"/>
    </source>
</evidence>
<feature type="compositionally biased region" description="Low complexity" evidence="8">
    <location>
        <begin position="529"/>
        <end position="555"/>
    </location>
</feature>
<evidence type="ECO:0000256" key="5">
    <source>
        <dbReference type="ARBA" id="ARBA00023163"/>
    </source>
</evidence>
<proteinExistence type="inferred from homology"/>
<feature type="region of interest" description="Disordered" evidence="8">
    <location>
        <begin position="1051"/>
        <end position="1116"/>
    </location>
</feature>
<dbReference type="OrthoDB" id="407555at2759"/>
<feature type="region of interest" description="Disordered" evidence="8">
    <location>
        <begin position="1527"/>
        <end position="1573"/>
    </location>
</feature>
<dbReference type="CDD" id="cd23767">
    <property type="entry name" value="IQCD"/>
    <property type="match status" value="1"/>
</dbReference>
<dbReference type="PROSITE" id="PS51437">
    <property type="entry name" value="CG_1"/>
    <property type="match status" value="1"/>
</dbReference>
<feature type="region of interest" description="Disordered" evidence="8">
    <location>
        <begin position="1"/>
        <end position="114"/>
    </location>
</feature>
<dbReference type="InterPro" id="IPR005559">
    <property type="entry name" value="CG-1_dom"/>
</dbReference>
<feature type="region of interest" description="Disordered" evidence="8">
    <location>
        <begin position="319"/>
        <end position="376"/>
    </location>
</feature>
<dbReference type="Proteomes" id="UP000789390">
    <property type="component" value="Unassembled WGS sequence"/>
</dbReference>
<dbReference type="Pfam" id="PF03859">
    <property type="entry name" value="CG-1"/>
    <property type="match status" value="1"/>
</dbReference>
<evidence type="ECO:0000313" key="10">
    <source>
        <dbReference type="EMBL" id="CAH0104902.1"/>
    </source>
</evidence>
<accession>A0A8J2RKJ9</accession>
<evidence type="ECO:0000256" key="8">
    <source>
        <dbReference type="SAM" id="MobiDB-lite"/>
    </source>
</evidence>
<dbReference type="SUPFAM" id="SSF48403">
    <property type="entry name" value="Ankyrin repeat"/>
    <property type="match status" value="1"/>
</dbReference>
<feature type="compositionally biased region" description="Polar residues" evidence="8">
    <location>
        <begin position="519"/>
        <end position="528"/>
    </location>
</feature>
<keyword evidence="3" id="KW-0040">ANK repeat</keyword>
<dbReference type="InterPro" id="IPR002909">
    <property type="entry name" value="IPT_dom"/>
</dbReference>
<dbReference type="GO" id="GO:0006357">
    <property type="term" value="P:regulation of transcription by RNA polymerase II"/>
    <property type="evidence" value="ECO:0007669"/>
    <property type="project" value="TreeGrafter"/>
</dbReference>
<dbReference type="InterPro" id="IPR014756">
    <property type="entry name" value="Ig_E-set"/>
</dbReference>
<comment type="similarity">
    <text evidence="2">Belongs to the CAMTA family.</text>
</comment>
<feature type="compositionally biased region" description="Low complexity" evidence="8">
    <location>
        <begin position="1172"/>
        <end position="1182"/>
    </location>
</feature>
<organism evidence="10 11">
    <name type="scientific">Daphnia galeata</name>
    <dbReference type="NCBI Taxonomy" id="27404"/>
    <lineage>
        <taxon>Eukaryota</taxon>
        <taxon>Metazoa</taxon>
        <taxon>Ecdysozoa</taxon>
        <taxon>Arthropoda</taxon>
        <taxon>Crustacea</taxon>
        <taxon>Branchiopoda</taxon>
        <taxon>Diplostraca</taxon>
        <taxon>Cladocera</taxon>
        <taxon>Anomopoda</taxon>
        <taxon>Daphniidae</taxon>
        <taxon>Daphnia</taxon>
    </lineage>
</organism>
<dbReference type="PANTHER" id="PTHR23335:SF1">
    <property type="entry name" value="CALMODULIN-BINDING TRANSCRIPTION ACTIVATOR, ISOFORM F"/>
    <property type="match status" value="1"/>
</dbReference>
<dbReference type="GO" id="GO:0003712">
    <property type="term" value="F:transcription coregulator activity"/>
    <property type="evidence" value="ECO:0007669"/>
    <property type="project" value="TreeGrafter"/>
</dbReference>
<feature type="compositionally biased region" description="Low complexity" evidence="8">
    <location>
        <begin position="429"/>
        <end position="438"/>
    </location>
</feature>
<feature type="compositionally biased region" description="Polar residues" evidence="8">
    <location>
        <begin position="1143"/>
        <end position="1157"/>
    </location>
</feature>
<dbReference type="Pfam" id="PF01833">
    <property type="entry name" value="TIG"/>
    <property type="match status" value="1"/>
</dbReference>
<dbReference type="InterPro" id="IPR013783">
    <property type="entry name" value="Ig-like_fold"/>
</dbReference>
<dbReference type="InterPro" id="IPR027417">
    <property type="entry name" value="P-loop_NTPase"/>
</dbReference>
<feature type="domain" description="CG-1" evidence="9">
    <location>
        <begin position="129"/>
        <end position="254"/>
    </location>
</feature>
<dbReference type="SMART" id="SM00015">
    <property type="entry name" value="IQ"/>
    <property type="match status" value="3"/>
</dbReference>
<feature type="compositionally biased region" description="Low complexity" evidence="8">
    <location>
        <begin position="1233"/>
        <end position="1242"/>
    </location>
</feature>
<evidence type="ECO:0000259" key="9">
    <source>
        <dbReference type="PROSITE" id="PS51437"/>
    </source>
</evidence>
<feature type="compositionally biased region" description="Polar residues" evidence="8">
    <location>
        <begin position="89"/>
        <end position="102"/>
    </location>
</feature>
<dbReference type="SMART" id="SM01076">
    <property type="entry name" value="CG-1"/>
    <property type="match status" value="1"/>
</dbReference>
<protein>
    <recommendedName>
        <fullName evidence="9">CG-1 domain-containing protein</fullName>
    </recommendedName>
</protein>
<comment type="subunit">
    <text evidence="7">May interact with calmodulin.</text>
</comment>
<sequence>MNLIQGSTSTTTGDQQGGTANVEKAVEKQQQQPSCSRQCSQDDADSSSAVGNVKQSPSATIPRATQRRQRQDSRMKLSTNFNPLPRSAVNKSTANATVQNHNNKSRLSDEGAGMNPPINLPASLESLPRAEHFPTQRHRWNTNEEIAAVLINFERHPEWLFKEVKIRPKSGSMLLYSRKKVRYRRDGYCWKKRKDGKTTREDHMKLKVQGTECIYGCYVHSAILPTFHRRCYWLLQNPDIVLVHYLNVPYPDDAKLLVVASVSLWAERKEWSKDELISQLRPMFLSQDEPNLNNELEVSTAETVEAIVSQLMEKQRLARSGGGVGPVPVAVNGHNLPQRQQQQLQTTGVVGGGGRGSNNSRSSNNAMDPQVQQVHHNHKVGADVSSLNDLAAGHSLPHSLRRLSNGGAGSSFIRLEPRPAPPSHSNTIQQQQQQQQRQATTTDNAVGRVAPRAETTGFGLGRGGSPPTSISSSSSLSSSSTPSFHTDQIHHHSDQPVPCQQQQDHQQDHQLQQQQQQQMISAKQESLDSNYYYSSNNCNNAGQQTTTHPPTTSSAAPPPSVINSTAMNFMDHGSGASDQGNTFPSFYSLINANNAARRADEMLSGQGYSRLPMDCLFNETLDLSQDDIQRTLSANLSHETAFHCSGGGGSGSNDGGASCSDGGLGRSIRSVETTAEDDLLVNLDAFDMLTEFSDLDCHDTIDSLISIQADAAPGGGTSGSPSDGSDGKDLNGIHGRIHQLKDMPSPSTLSTTGDSLLTSITDFSPEWAPTEGGAKLLITGSFCSPTLSGSYSVLFDGIAVPAVWVQLGVLRCYCPPHSPGRVQLQVVRQGLSITQPAIFEYRQVSAVSTNHCHEGSSTAQWTNSLLALLVGRLESLGAHLNVQGCGIEQLFSSLRAYLESGEVELQSAEEQLVSICRQLVTKRWRPQPLSSSDDPSIHSNGTHMNLLHLAAALGLLRVLCTLLNWRLENSSPALEREMSPLASDQQGYTPLMWACAQGHRDVVALLAQWDPSALDVHDRTGKSAWDVARQRGHHSLAEELETRRILSVRRSTVEPQQPLIPPPQLVQLNKPSPNKPAESVAARQMLLAKRSSVDSVPNNNNEPVNQLNNSNHQGYWRRPNVAKAHKLSRDDRSYSLPLGGAVQSYSSGRNSTGSNISGLAHDPSPSPHAMDSSNPSSLNGGSSFDGGLDGLIGPCYSPCYSADIEGFEESGDDGLLVDNSSTCSSSTQAAPCSSAAGGSVRSVGGGGVRRESVNSIDLLQQQHLSPLTSIEQNTRVLTLAEQIIAAIPDRIKNETEEMVVGWSPCMELEISSVVSEVQSIEGSIDLANVADVPPGSMDGNDLTFEFSDQQYRYCETATPSSSLSPASSSCLQSPCSFSVNSPSPPPTTADFSEFLQASASLFVRDFSNLTLSDHEQRELYEAAKTIQKAYRSYVGRKRAEEQEKERAAAVIIQNYYRRYKQYVYLKQMTKAAVVIQNQFRSYYEHKRFKKNMESSSSGSAANSANNGAGISSSAAAVAAAYRNYRESSLSANSARQSREGTPTSSALKRTYSQRRQHQAARKIQQFMRQSKNK</sequence>
<dbReference type="InterPro" id="IPR036770">
    <property type="entry name" value="Ankyrin_rpt-contain_sf"/>
</dbReference>
<keyword evidence="11" id="KW-1185">Reference proteome</keyword>
<dbReference type="SUPFAM" id="SSF81296">
    <property type="entry name" value="E set domains"/>
    <property type="match status" value="1"/>
</dbReference>
<dbReference type="PROSITE" id="PS50096">
    <property type="entry name" value="IQ"/>
    <property type="match status" value="2"/>
</dbReference>
<dbReference type="InterPro" id="IPR002110">
    <property type="entry name" value="Ankyrin_rpt"/>
</dbReference>
<evidence type="ECO:0000256" key="6">
    <source>
        <dbReference type="ARBA" id="ARBA00023242"/>
    </source>
</evidence>
<evidence type="ECO:0000256" key="3">
    <source>
        <dbReference type="ARBA" id="ARBA00023043"/>
    </source>
</evidence>
<evidence type="ECO:0000256" key="1">
    <source>
        <dbReference type="ARBA" id="ARBA00004123"/>
    </source>
</evidence>
<feature type="compositionally biased region" description="Basic residues" evidence="8">
    <location>
        <begin position="1551"/>
        <end position="1560"/>
    </location>
</feature>
<feature type="compositionally biased region" description="Polar residues" evidence="8">
    <location>
        <begin position="1527"/>
        <end position="1547"/>
    </location>
</feature>
<feature type="compositionally biased region" description="Low complexity" evidence="8">
    <location>
        <begin position="1"/>
        <end position="19"/>
    </location>
</feature>
<keyword evidence="4" id="KW-0010">Activator</keyword>
<dbReference type="Gene3D" id="1.20.5.190">
    <property type="match status" value="1"/>
</dbReference>
<dbReference type="SUPFAM" id="SSF52540">
    <property type="entry name" value="P-loop containing nucleoside triphosphate hydrolases"/>
    <property type="match status" value="1"/>
</dbReference>
<dbReference type="Pfam" id="PF00612">
    <property type="entry name" value="IQ"/>
    <property type="match status" value="1"/>
</dbReference>
<keyword evidence="5" id="KW-0804">Transcription</keyword>
<comment type="subcellular location">
    <subcellularLocation>
        <location evidence="1">Nucleus</location>
    </subcellularLocation>
</comment>
<dbReference type="Gene3D" id="2.60.40.10">
    <property type="entry name" value="Immunoglobulins"/>
    <property type="match status" value="1"/>
</dbReference>
<dbReference type="Pfam" id="PF00023">
    <property type="entry name" value="Ank"/>
    <property type="match status" value="1"/>
</dbReference>
<feature type="compositionally biased region" description="Low complexity" evidence="8">
    <location>
        <begin position="29"/>
        <end position="49"/>
    </location>
</feature>
<feature type="region of interest" description="Disordered" evidence="8">
    <location>
        <begin position="1227"/>
        <end position="1247"/>
    </location>
</feature>
<dbReference type="InterPro" id="IPR000048">
    <property type="entry name" value="IQ_motif_EF-hand-BS"/>
</dbReference>
<evidence type="ECO:0000256" key="7">
    <source>
        <dbReference type="ARBA" id="ARBA00029480"/>
    </source>
</evidence>
<feature type="region of interest" description="Disordered" evidence="8">
    <location>
        <begin position="398"/>
        <end position="566"/>
    </location>
</feature>
<keyword evidence="6" id="KW-0539">Nucleus</keyword>
<evidence type="ECO:0000313" key="11">
    <source>
        <dbReference type="Proteomes" id="UP000789390"/>
    </source>
</evidence>
<feature type="region of interest" description="Disordered" evidence="8">
    <location>
        <begin position="1142"/>
        <end position="1182"/>
    </location>
</feature>